<feature type="transmembrane region" description="Helical" evidence="1">
    <location>
        <begin position="12"/>
        <end position="28"/>
    </location>
</feature>
<dbReference type="OrthoDB" id="1086396at2"/>
<proteinExistence type="predicted"/>
<keyword evidence="1" id="KW-0472">Membrane</keyword>
<keyword evidence="1" id="KW-1133">Transmembrane helix</keyword>
<protein>
    <submittedName>
        <fullName evidence="2">Uncharacterized protein</fullName>
    </submittedName>
</protein>
<dbReference type="EMBL" id="FQUC01000002">
    <property type="protein sequence ID" value="SHE90838.1"/>
    <property type="molecule type" value="Genomic_DNA"/>
</dbReference>
<dbReference type="RefSeq" id="WP_062183964.1">
    <property type="nucleotide sequence ID" value="NZ_BBXL01000024.1"/>
</dbReference>
<accession>A0A1M4XBA7</accession>
<keyword evidence="1" id="KW-0812">Transmembrane</keyword>
<evidence type="ECO:0000313" key="2">
    <source>
        <dbReference type="EMBL" id="SHE90838.1"/>
    </source>
</evidence>
<name>A0A1M4XBA7_9BACT</name>
<evidence type="ECO:0000313" key="3">
    <source>
        <dbReference type="Proteomes" id="UP000184480"/>
    </source>
</evidence>
<dbReference type="PROSITE" id="PS51257">
    <property type="entry name" value="PROKAR_LIPOPROTEIN"/>
    <property type="match status" value="1"/>
</dbReference>
<keyword evidence="3" id="KW-1185">Reference proteome</keyword>
<sequence>MRFIKNNIHSRFTYFAVIGIITAFLLTGCNNEDSGKGGSNGEANISLSIRAASSSINEDKTFWEDRVDELRMILFDSETGAVAFNEKLYFPNGFDEKSRAVQMNPGTYDFYFIANETVYPGDFVSALANITNKSEFGTNAKFTSIKYNPDFIPDGTSQDGRFLMSAIYNDITIVSGGTESAPLPLPLPTNKVELIRALAKVEVIFRKKVSGSSIPQNTISSVSLNNVAANISLPPYDNYYTGDKETSNPATLTGFNYANDSIGAATFYIPEFLIADNGTGYTELNINNQTFAILSDQGKAGITEQRRTVPELSNNSVIRNYHYIINAYVKTSGGVEIRVYVEPWKKDKYKYLFEGGNQVVIPPVTPTDSSLIIQTDCGKIEIMAQNEYMSNGLQGAYNDVVNYYDPDLQGPTIYKGDPPYYCEKKYGEGWRLMNSCELMSFLATLDAAYNVWMCNTWDTDGYNRNHPESALPYYSVSLRKEAQALLEELTGLDLSASVYQDTNNWQDALPDKKLNIIDEFFTPGDIMLRPMDFTAATWPFPTMPTQENWFYYESAIQVKAFWYDAGYVDLSLRENWDKVLYGSYQRYDYGSTVCRCVREVD</sequence>
<reference evidence="3" key="1">
    <citation type="submission" date="2016-11" db="EMBL/GenBank/DDBJ databases">
        <authorList>
            <person name="Varghese N."/>
            <person name="Submissions S."/>
        </authorList>
    </citation>
    <scope>NUCLEOTIDE SEQUENCE [LARGE SCALE GENOMIC DNA]</scope>
    <source>
        <strain evidence="3">DSM 27370</strain>
    </source>
</reference>
<gene>
    <name evidence="2" type="ORF">SAMN05444362_102465</name>
</gene>
<dbReference type="AlphaFoldDB" id="A0A1M4XBA7"/>
<dbReference type="STRING" id="1346286.SAMN05444362_102465"/>
<organism evidence="2 3">
    <name type="scientific">Dysgonomonas macrotermitis</name>
    <dbReference type="NCBI Taxonomy" id="1346286"/>
    <lineage>
        <taxon>Bacteria</taxon>
        <taxon>Pseudomonadati</taxon>
        <taxon>Bacteroidota</taxon>
        <taxon>Bacteroidia</taxon>
        <taxon>Bacteroidales</taxon>
        <taxon>Dysgonomonadaceae</taxon>
        <taxon>Dysgonomonas</taxon>
    </lineage>
</organism>
<evidence type="ECO:0000256" key="1">
    <source>
        <dbReference type="SAM" id="Phobius"/>
    </source>
</evidence>
<dbReference type="Proteomes" id="UP000184480">
    <property type="component" value="Unassembled WGS sequence"/>
</dbReference>